<sequence>MYIHQYTCISPQQKDENVNLEHIVPSQDGKYLAQEPVLQGVPPGMVRRMSKSVRIGIGAGLPLIKDNKPNGIIIGTANGGMEDCIKFLNQIIDFEEGLLTPGTFVQGTPNAIAGQLSLITKNQNYNATHVHNGLSFENALLDAFMLIKDNPQTSYLLGGVDEISSYNYNIETLGGWYDTRLTNENLYMAQLPATIAGEGATMFMVSGVPHNAVARVSAIEFFHATDATYVQQRVADFLKQHDVALNETIFISGENGDVRALPFYEHCEAILDTFIPIIRFKHIVGEYPTAIAYGLWLACHMLQTQQPLPTHFYKRKGTDIPIKNFLLYNHYHGKQHSLMLVTG</sequence>
<comment type="caution">
    <text evidence="2">The sequence shown here is derived from an EMBL/GenBank/DDBJ whole genome shotgun (WGS) entry which is preliminary data.</text>
</comment>
<reference evidence="2 3" key="1">
    <citation type="submission" date="2024-01" db="EMBL/GenBank/DDBJ databases">
        <title>Niabella digestum sp. nov., isolated from waste digestion system.</title>
        <authorList>
            <person name="Zhang L."/>
        </authorList>
    </citation>
    <scope>NUCLEOTIDE SEQUENCE [LARGE SCALE GENOMIC DNA]</scope>
    <source>
        <strain evidence="2 3">A18</strain>
    </source>
</reference>
<organism evidence="2 3">
    <name type="scientific">Niabella digestorum</name>
    <dbReference type="NCBI Taxonomy" id="3117701"/>
    <lineage>
        <taxon>Bacteria</taxon>
        <taxon>Pseudomonadati</taxon>
        <taxon>Bacteroidota</taxon>
        <taxon>Chitinophagia</taxon>
        <taxon>Chitinophagales</taxon>
        <taxon>Chitinophagaceae</taxon>
        <taxon>Niabella</taxon>
    </lineage>
</organism>
<gene>
    <name evidence="2" type="ORF">V2H41_08470</name>
</gene>
<dbReference type="Proteomes" id="UP001357452">
    <property type="component" value="Unassembled WGS sequence"/>
</dbReference>
<proteinExistence type="predicted"/>
<dbReference type="SUPFAM" id="SSF53901">
    <property type="entry name" value="Thiolase-like"/>
    <property type="match status" value="1"/>
</dbReference>
<dbReference type="InterPro" id="IPR016039">
    <property type="entry name" value="Thiolase-like"/>
</dbReference>
<evidence type="ECO:0000259" key="1">
    <source>
        <dbReference type="Pfam" id="PF13723"/>
    </source>
</evidence>
<feature type="domain" description="Beta-ketoacyl synthase-like N-terminal" evidence="1">
    <location>
        <begin position="33"/>
        <end position="163"/>
    </location>
</feature>
<keyword evidence="3" id="KW-1185">Reference proteome</keyword>
<dbReference type="EMBL" id="JAZGLY010000004">
    <property type="protein sequence ID" value="MEE6187304.1"/>
    <property type="molecule type" value="Genomic_DNA"/>
</dbReference>
<evidence type="ECO:0000313" key="2">
    <source>
        <dbReference type="EMBL" id="MEE6187304.1"/>
    </source>
</evidence>
<protein>
    <submittedName>
        <fullName evidence="2">Beta-ketoacyl synthase chain length factor</fullName>
    </submittedName>
</protein>
<dbReference type="InterPro" id="IPR014030">
    <property type="entry name" value="Ketoacyl_synth_N"/>
</dbReference>
<name>A0ABU7RH36_9BACT</name>
<dbReference type="Pfam" id="PF13723">
    <property type="entry name" value="Ketoacyl-synt_2"/>
    <property type="match status" value="1"/>
</dbReference>
<evidence type="ECO:0000313" key="3">
    <source>
        <dbReference type="Proteomes" id="UP001357452"/>
    </source>
</evidence>
<dbReference type="RefSeq" id="WP_330974713.1">
    <property type="nucleotide sequence ID" value="NZ_JAZGLY010000004.1"/>
</dbReference>
<accession>A0ABU7RH36</accession>